<dbReference type="InterPro" id="IPR025325">
    <property type="entry name" value="DUF4231"/>
</dbReference>
<feature type="transmembrane region" description="Helical" evidence="6">
    <location>
        <begin position="55"/>
        <end position="72"/>
    </location>
</feature>
<evidence type="ECO:0000256" key="6">
    <source>
        <dbReference type="SAM" id="Phobius"/>
    </source>
</evidence>
<dbReference type="GO" id="GO:0003796">
    <property type="term" value="F:lysozyme activity"/>
    <property type="evidence" value="ECO:0007669"/>
    <property type="project" value="UniProtKB-EC"/>
</dbReference>
<dbReference type="Gene3D" id="1.10.530.40">
    <property type="match status" value="1"/>
</dbReference>
<proteinExistence type="inferred from homology"/>
<evidence type="ECO:0000256" key="4">
    <source>
        <dbReference type="RuleBase" id="RU003788"/>
    </source>
</evidence>
<dbReference type="GO" id="GO:0031640">
    <property type="term" value="P:killing of cells of another organism"/>
    <property type="evidence" value="ECO:0007669"/>
    <property type="project" value="UniProtKB-KW"/>
</dbReference>
<organism evidence="7 8">
    <name type="scientific">Trichormus variabilis SAG 1403-4b</name>
    <dbReference type="NCBI Taxonomy" id="447716"/>
    <lineage>
        <taxon>Bacteria</taxon>
        <taxon>Bacillati</taxon>
        <taxon>Cyanobacteriota</taxon>
        <taxon>Cyanophyceae</taxon>
        <taxon>Nostocales</taxon>
        <taxon>Nostocaceae</taxon>
        <taxon>Trichormus</taxon>
    </lineage>
</organism>
<keyword evidence="4" id="KW-0326">Glycosidase</keyword>
<reference evidence="7 8" key="1">
    <citation type="journal article" date="2019" name="Genome Biol. Evol.">
        <title>Day and night: Metabolic profiles and evolutionary relationships of six axenic non-marine cyanobacteria.</title>
        <authorList>
            <person name="Will S.E."/>
            <person name="Henke P."/>
            <person name="Boedeker C."/>
            <person name="Huang S."/>
            <person name="Brinkmann H."/>
            <person name="Rohde M."/>
            <person name="Jarek M."/>
            <person name="Friedl T."/>
            <person name="Seufert S."/>
            <person name="Schumacher M."/>
            <person name="Overmann J."/>
            <person name="Neumann-Schaal M."/>
            <person name="Petersen J."/>
        </authorList>
    </citation>
    <scope>NUCLEOTIDE SEQUENCE [LARGE SCALE GENOMIC DNA]</scope>
    <source>
        <strain evidence="7 8">SAG 1403-4b</strain>
    </source>
</reference>
<keyword evidence="6" id="KW-1133">Transmembrane helix</keyword>
<sequence>MAKKNDYRQYLKQNFSGLIDRLDLSDLRKDFLKNRWLDQVMWLEGRATKERNAHYNLRMITIIGGVIVPALIGFQKGNQKWQEIVGWSAFGLSQVVAVSAAVEEFFGHGEKYRSYRNTAEGLKIEGWQFFQMAGPYRQFNTHSDAYTIFAERVEQYIQQDLQGFISQLTERQEEGKKEIGETATKNAELALSNLNEQLEIRAQYEAQFRQLEAEKQRVQAERQQLEQERSAPQESDNEKPALLAAQVDSDKQPDLSPVGNLWQEDEEDRDSTSLNADSVKYLSANEILAKIKNNPISRNGTAANQLTQTKQVSTSIPMCGVELIKKFEGCYLNAYPDPLSGGIPITIGWGTTRKRDGSPWYMGESISQQQADELLIYQLETSYLPDLMKIPCWGELNPNQQGALLSFGYNLGSKFYGLSNFESMTRVLKNKDWANIRETFIKYRNPGSNVEQGLRRRREAEAELFLKPYP</sequence>
<dbReference type="EMBL" id="RSCM01000031">
    <property type="protein sequence ID" value="RUS92354.1"/>
    <property type="molecule type" value="Genomic_DNA"/>
</dbReference>
<evidence type="ECO:0000256" key="1">
    <source>
        <dbReference type="ARBA" id="ARBA00022529"/>
    </source>
</evidence>
<keyword evidence="1 4" id="KW-0929">Antimicrobial</keyword>
<dbReference type="RefSeq" id="WP_241993621.1">
    <property type="nucleotide sequence ID" value="NZ_RSCM01000031.1"/>
</dbReference>
<dbReference type="InterPro" id="IPR051018">
    <property type="entry name" value="Bacteriophage_GH24"/>
</dbReference>
<dbReference type="SUPFAM" id="SSF53955">
    <property type="entry name" value="Lysozyme-like"/>
    <property type="match status" value="1"/>
</dbReference>
<keyword evidence="6" id="KW-0812">Transmembrane</keyword>
<comment type="caution">
    <text evidence="7">The sequence shown here is derived from an EMBL/GenBank/DDBJ whole genome shotgun (WGS) entry which is preliminary data.</text>
</comment>
<evidence type="ECO:0000313" key="8">
    <source>
        <dbReference type="Proteomes" id="UP000276103"/>
    </source>
</evidence>
<dbReference type="Proteomes" id="UP000276103">
    <property type="component" value="Unassembled WGS sequence"/>
</dbReference>
<dbReference type="EC" id="3.2.1.17" evidence="4"/>
<dbReference type="GO" id="GO:0016998">
    <property type="term" value="P:cell wall macromolecule catabolic process"/>
    <property type="evidence" value="ECO:0007669"/>
    <property type="project" value="InterPro"/>
</dbReference>
<keyword evidence="6" id="KW-0472">Membrane</keyword>
<keyword evidence="8" id="KW-1185">Reference proteome</keyword>
<comment type="similarity">
    <text evidence="4">Belongs to the glycosyl hydrolase 24 family.</text>
</comment>
<dbReference type="GO" id="GO:0042742">
    <property type="term" value="P:defense response to bacterium"/>
    <property type="evidence" value="ECO:0007669"/>
    <property type="project" value="UniProtKB-KW"/>
</dbReference>
<dbReference type="AlphaFoldDB" id="A0A433UEU3"/>
<dbReference type="GO" id="GO:0009253">
    <property type="term" value="P:peptidoglycan catabolic process"/>
    <property type="evidence" value="ECO:0007669"/>
    <property type="project" value="InterPro"/>
</dbReference>
<dbReference type="NCBIfam" id="NF033634">
    <property type="entry name" value="SLATT_1"/>
    <property type="match status" value="1"/>
</dbReference>
<dbReference type="InterPro" id="IPR023347">
    <property type="entry name" value="Lysozyme_dom_sf"/>
</dbReference>
<feature type="region of interest" description="Disordered" evidence="5">
    <location>
        <begin position="219"/>
        <end position="238"/>
    </location>
</feature>
<evidence type="ECO:0000313" key="7">
    <source>
        <dbReference type="EMBL" id="RUS92354.1"/>
    </source>
</evidence>
<dbReference type="PANTHER" id="PTHR38107:SF3">
    <property type="entry name" value="LYSOZYME RRRD-RELATED"/>
    <property type="match status" value="1"/>
</dbReference>
<dbReference type="InterPro" id="IPR002196">
    <property type="entry name" value="Glyco_hydro_24"/>
</dbReference>
<feature type="region of interest" description="Disordered" evidence="5">
    <location>
        <begin position="245"/>
        <end position="274"/>
    </location>
</feature>
<keyword evidence="3" id="KW-1035">Host cytoplasm</keyword>
<evidence type="ECO:0000256" key="2">
    <source>
        <dbReference type="ARBA" id="ARBA00022638"/>
    </source>
</evidence>
<dbReference type="Pfam" id="PF14015">
    <property type="entry name" value="DUF4231"/>
    <property type="match status" value="1"/>
</dbReference>
<name>A0A433UEU3_ANAVA</name>
<dbReference type="InterPro" id="IPR033907">
    <property type="entry name" value="Endolysin_autolysin"/>
</dbReference>
<keyword evidence="4" id="KW-0378">Hydrolase</keyword>
<dbReference type="CDD" id="cd00737">
    <property type="entry name" value="lyz_endolysin_autolysin"/>
    <property type="match status" value="1"/>
</dbReference>
<keyword evidence="2 4" id="KW-0081">Bacteriolytic enzyme</keyword>
<gene>
    <name evidence="7" type="ORF">DSM107003_51040</name>
</gene>
<accession>A0A433UEU3</accession>
<dbReference type="PANTHER" id="PTHR38107">
    <property type="match status" value="1"/>
</dbReference>
<evidence type="ECO:0000256" key="3">
    <source>
        <dbReference type="ARBA" id="ARBA00023200"/>
    </source>
</evidence>
<evidence type="ECO:0000256" key="5">
    <source>
        <dbReference type="SAM" id="MobiDB-lite"/>
    </source>
</evidence>
<dbReference type="InterPro" id="IPR023346">
    <property type="entry name" value="Lysozyme-like_dom_sf"/>
</dbReference>
<dbReference type="Pfam" id="PF00959">
    <property type="entry name" value="Phage_lysozyme"/>
    <property type="match status" value="1"/>
</dbReference>
<protein>
    <recommendedName>
        <fullName evidence="4">Lysozyme</fullName>
        <ecNumber evidence="4">3.2.1.17</ecNumber>
    </recommendedName>
</protein>
<comment type="catalytic activity">
    <reaction evidence="4">
        <text>Hydrolysis of (1-&gt;4)-beta-linkages between N-acetylmuramic acid and N-acetyl-D-glucosamine residues in a peptidoglycan and between N-acetyl-D-glucosamine residues in chitodextrins.</text>
        <dbReference type="EC" id="3.2.1.17"/>
    </reaction>
</comment>